<feature type="transmembrane region" description="Helical" evidence="1">
    <location>
        <begin position="444"/>
        <end position="464"/>
    </location>
</feature>
<dbReference type="SMART" id="SM00089">
    <property type="entry name" value="PKD"/>
    <property type="match status" value="1"/>
</dbReference>
<reference evidence="4 5" key="1">
    <citation type="journal article" date="2016" name="Nat. Commun.">
        <title>Thousands of microbial genomes shed light on interconnected biogeochemical processes in an aquifer system.</title>
        <authorList>
            <person name="Anantharaman K."/>
            <person name="Brown C.T."/>
            <person name="Hug L.A."/>
            <person name="Sharon I."/>
            <person name="Castelle C.J."/>
            <person name="Probst A.J."/>
            <person name="Thomas B.C."/>
            <person name="Singh A."/>
            <person name="Wilkins M.J."/>
            <person name="Karaoz U."/>
            <person name="Brodie E.L."/>
            <person name="Williams K.H."/>
            <person name="Hubbard S.S."/>
            <person name="Banfield J.F."/>
        </authorList>
    </citation>
    <scope>NUCLEOTIDE SEQUENCE [LARGE SCALE GENOMIC DNA]</scope>
</reference>
<organism evidence="4 5">
    <name type="scientific">Candidatus Andersenbacteria bacterium RIFCSPHIGHO2_12_FULL_45_11</name>
    <dbReference type="NCBI Taxonomy" id="1797281"/>
    <lineage>
        <taxon>Bacteria</taxon>
        <taxon>Candidatus Anderseniibacteriota</taxon>
    </lineage>
</organism>
<protein>
    <recommendedName>
        <fullName evidence="3">PKD domain-containing protein</fullName>
    </recommendedName>
</protein>
<feature type="signal peptide" evidence="2">
    <location>
        <begin position="1"/>
        <end position="23"/>
    </location>
</feature>
<feature type="transmembrane region" description="Helical" evidence="1">
    <location>
        <begin position="306"/>
        <end position="326"/>
    </location>
</feature>
<evidence type="ECO:0000256" key="1">
    <source>
        <dbReference type="SAM" id="Phobius"/>
    </source>
</evidence>
<keyword evidence="1" id="KW-1133">Transmembrane helix</keyword>
<sequence>MKYHVYIPTLLTLLLVFPLSAFGQEERDPTVQIKQGSEQSFIGKSNDFSMGEFILPPDSHIKEVVWNFGDGTRTTGDAVRHTYERPGKYSIRLSLITEEGDVLEDTGQVQVFSNVALLLADESLPEDQVAAKKERASQEDLFLVVLRAAPGGTEVVTEQLLTNQLIEAREAIQKSPIIIIQTSGSVGSNVLSKFAQHIKQASDTSPEDLSITEKGIIMLSDTPFGVLAPAAQSAFNQLHPSYILLSKPQALDVLLKPLSPEEAKQKIVGSAMGHRLLGEFSARTIRDIGITNFMSFGINYLVNKGVPINSVTLILMLPVIATILSFSRQVVGMKAFGIVTPAMTTLSFLVLGLPYGLIIFSAILASGTITRLLMRQFHLLYLPRMALVLTGASLAILLVFGLGAATDNTALASFSIFPILILALLAEEFIALQFKAGAKSALTVTAWTLGLSIGCYFIVSWQLLRTLFVSYPEIVLLAIPLNILLGRWTGLRLTEYIRFRRLLRYMQ</sequence>
<feature type="transmembrane region" description="Helical" evidence="1">
    <location>
        <begin position="411"/>
        <end position="432"/>
    </location>
</feature>
<evidence type="ECO:0000313" key="4">
    <source>
        <dbReference type="EMBL" id="OGY34852.1"/>
    </source>
</evidence>
<dbReference type="InterPro" id="IPR022409">
    <property type="entry name" value="PKD/Chitinase_dom"/>
</dbReference>
<accession>A0A1G1X4B0</accession>
<feature type="transmembrane region" description="Helical" evidence="1">
    <location>
        <begin position="357"/>
        <end position="374"/>
    </location>
</feature>
<dbReference type="InterPro" id="IPR013783">
    <property type="entry name" value="Ig-like_fold"/>
</dbReference>
<gene>
    <name evidence="4" type="ORF">A3D99_03015</name>
</gene>
<dbReference type="EMBL" id="MHHR01000009">
    <property type="protein sequence ID" value="OGY34852.1"/>
    <property type="molecule type" value="Genomic_DNA"/>
</dbReference>
<dbReference type="Pfam" id="PF14402">
    <property type="entry name" value="7TM_transglut"/>
    <property type="match status" value="1"/>
</dbReference>
<dbReference type="CDD" id="cd00146">
    <property type="entry name" value="PKD"/>
    <property type="match status" value="1"/>
</dbReference>
<evidence type="ECO:0000259" key="3">
    <source>
        <dbReference type="PROSITE" id="PS50093"/>
    </source>
</evidence>
<feature type="chain" id="PRO_5009581321" description="PKD domain-containing protein" evidence="2">
    <location>
        <begin position="24"/>
        <end position="507"/>
    </location>
</feature>
<dbReference type="Proteomes" id="UP000177528">
    <property type="component" value="Unassembled WGS sequence"/>
</dbReference>
<comment type="caution">
    <text evidence="4">The sequence shown here is derived from an EMBL/GenBank/DDBJ whole genome shotgun (WGS) entry which is preliminary data.</text>
</comment>
<dbReference type="InterPro" id="IPR025840">
    <property type="entry name" value="7TM_transglut"/>
</dbReference>
<dbReference type="SUPFAM" id="SSF49299">
    <property type="entry name" value="PKD domain"/>
    <property type="match status" value="1"/>
</dbReference>
<keyword evidence="1" id="KW-0472">Membrane</keyword>
<dbReference type="PROSITE" id="PS50093">
    <property type="entry name" value="PKD"/>
    <property type="match status" value="1"/>
</dbReference>
<evidence type="ECO:0000256" key="2">
    <source>
        <dbReference type="SAM" id="SignalP"/>
    </source>
</evidence>
<feature type="domain" description="PKD" evidence="3">
    <location>
        <begin position="66"/>
        <end position="118"/>
    </location>
</feature>
<dbReference type="Gene3D" id="2.60.40.10">
    <property type="entry name" value="Immunoglobulins"/>
    <property type="match status" value="1"/>
</dbReference>
<feature type="transmembrane region" description="Helical" evidence="1">
    <location>
        <begin position="386"/>
        <end position="405"/>
    </location>
</feature>
<feature type="transmembrane region" description="Helical" evidence="1">
    <location>
        <begin position="470"/>
        <end position="491"/>
    </location>
</feature>
<proteinExistence type="predicted"/>
<evidence type="ECO:0000313" key="5">
    <source>
        <dbReference type="Proteomes" id="UP000177528"/>
    </source>
</evidence>
<dbReference type="AlphaFoldDB" id="A0A1G1X4B0"/>
<name>A0A1G1X4B0_9BACT</name>
<keyword evidence="1" id="KW-0812">Transmembrane</keyword>
<keyword evidence="2" id="KW-0732">Signal</keyword>
<dbReference type="Pfam" id="PF18911">
    <property type="entry name" value="PKD_4"/>
    <property type="match status" value="1"/>
</dbReference>
<dbReference type="InterPro" id="IPR000601">
    <property type="entry name" value="PKD_dom"/>
</dbReference>
<dbReference type="InterPro" id="IPR035986">
    <property type="entry name" value="PKD_dom_sf"/>
</dbReference>